<feature type="compositionally biased region" description="Basic and acidic residues" evidence="1">
    <location>
        <begin position="13"/>
        <end position="25"/>
    </location>
</feature>
<dbReference type="EMBL" id="HBGD01002313">
    <property type="protein sequence ID" value="CAD9078704.1"/>
    <property type="molecule type" value="Transcribed_RNA"/>
</dbReference>
<dbReference type="Gene3D" id="2.60.40.10">
    <property type="entry name" value="Immunoglobulins"/>
    <property type="match status" value="1"/>
</dbReference>
<dbReference type="InterPro" id="IPR013783">
    <property type="entry name" value="Ig-like_fold"/>
</dbReference>
<proteinExistence type="predicted"/>
<gene>
    <name evidence="2" type="ORF">PCOS0759_LOCUS1936</name>
</gene>
<reference evidence="2" key="1">
    <citation type="submission" date="2021-01" db="EMBL/GenBank/DDBJ databases">
        <authorList>
            <person name="Corre E."/>
            <person name="Pelletier E."/>
            <person name="Niang G."/>
            <person name="Scheremetjew M."/>
            <person name="Finn R."/>
            <person name="Kale V."/>
            <person name="Holt S."/>
            <person name="Cochrane G."/>
            <person name="Meng A."/>
            <person name="Brown T."/>
            <person name="Cohen L."/>
        </authorList>
    </citation>
    <scope>NUCLEOTIDE SEQUENCE</scope>
    <source>
        <strain evidence="2">WS</strain>
    </source>
</reference>
<evidence type="ECO:0000313" key="2">
    <source>
        <dbReference type="EMBL" id="CAD9078704.1"/>
    </source>
</evidence>
<dbReference type="AlphaFoldDB" id="A0A7S1KPD0"/>
<feature type="region of interest" description="Disordered" evidence="1">
    <location>
        <begin position="1"/>
        <end position="124"/>
    </location>
</feature>
<organism evidence="2">
    <name type="scientific">Percolomonas cosmopolitus</name>
    <dbReference type="NCBI Taxonomy" id="63605"/>
    <lineage>
        <taxon>Eukaryota</taxon>
        <taxon>Discoba</taxon>
        <taxon>Heterolobosea</taxon>
        <taxon>Tetramitia</taxon>
        <taxon>Eutetramitia</taxon>
        <taxon>Percolomonadidae</taxon>
        <taxon>Percolomonas</taxon>
    </lineage>
</organism>
<feature type="compositionally biased region" description="Polar residues" evidence="1">
    <location>
        <begin position="59"/>
        <end position="86"/>
    </location>
</feature>
<feature type="compositionally biased region" description="Low complexity" evidence="1">
    <location>
        <begin position="48"/>
        <end position="57"/>
    </location>
</feature>
<feature type="region of interest" description="Disordered" evidence="1">
    <location>
        <begin position="555"/>
        <end position="594"/>
    </location>
</feature>
<accession>A0A7S1KPD0</accession>
<protein>
    <submittedName>
        <fullName evidence="2">Uncharacterized protein</fullName>
    </submittedName>
</protein>
<name>A0A7S1KPD0_9EUKA</name>
<feature type="compositionally biased region" description="Polar residues" evidence="1">
    <location>
        <begin position="27"/>
        <end position="40"/>
    </location>
</feature>
<feature type="compositionally biased region" description="Polar residues" evidence="1">
    <location>
        <begin position="94"/>
        <end position="124"/>
    </location>
</feature>
<feature type="compositionally biased region" description="Pro residues" evidence="1">
    <location>
        <begin position="584"/>
        <end position="594"/>
    </location>
</feature>
<evidence type="ECO:0000256" key="1">
    <source>
        <dbReference type="SAM" id="MobiDB-lite"/>
    </source>
</evidence>
<sequence length="594" mass="65331">MQEQQQQHRKRKREELQHPTRHDEQENLISPQQSAASGGLNNFHHLDSSPPQSSPQQHVLMSNSLPFQISSSLNHPRMSQQRQSPGMPTDQHFQRNILQDTSTESSPLNQQNSTAESPSSTTPILQLTSGFVTAPKEKQPGGKKNKKPLPQQALLIQWNNVPHTQLVQLQNQFTSSMAQLSEPDQRQMENSPRLVACLTRRKEDPKHEFKIIEVLAEKCVDPTCGPAEEISFDELVIQHSSHNHGQALILLFRLVDAQHQLIHEVTSAQFETITRRGIEKQKQKKSQATKKQQLPSCTLTQVSPSAAPTGISTFVKIEGTKLALRAREHSCIVHFGQERSDKVFLSHQLVSERTYGSPSNKMGVTSEEDSIIVSVPSTHRQGQTVISIEFGDGTSASNSLGFTFYNIAVENDKNLFVRDLITRPQTQHIFSGSGAFSFANSTTPAGHMASPSTGGEYQTSNGLGGAFYTSAAGATVYGAPATYNGAYTGAYSTNSSGGSMPNGNNMSTSSQQFYPQWYGSGGQQDIMDIMHKTMKNDSHSLTYQQVQLQQQLQQHQQLQHQGGHSAMRRSVDSVDGGVLDGSTLPPPLPGMSES</sequence>